<dbReference type="EMBL" id="CM017321">
    <property type="protein sequence ID" value="KAE7996630.1"/>
    <property type="molecule type" value="Genomic_DNA"/>
</dbReference>
<keyword evidence="2" id="KW-1185">Reference proteome</keyword>
<evidence type="ECO:0008006" key="3">
    <source>
        <dbReference type="Google" id="ProtNLM"/>
    </source>
</evidence>
<evidence type="ECO:0000313" key="1">
    <source>
        <dbReference type="EMBL" id="KAE7996631.1"/>
    </source>
</evidence>
<protein>
    <recommendedName>
        <fullName evidence="3">Serine-threonine/tyrosine-protein kinase catalytic domain-containing protein</fullName>
    </recommendedName>
</protein>
<sequence>MASPENLVQIVDPNLLTREVEDLEVATEEDDYNNDDHDDIEAVEERVLIENLSQMNSKVQKCLLSIFKVGLSCSLAAPNERMKMEDVTRELHRIKNDFLQVRIHE</sequence>
<dbReference type="Proteomes" id="UP000327013">
    <property type="component" value="Chromosome 1"/>
</dbReference>
<dbReference type="Gene3D" id="1.10.510.10">
    <property type="entry name" value="Transferase(Phosphotransferase) domain 1"/>
    <property type="match status" value="1"/>
</dbReference>
<reference evidence="1 2" key="1">
    <citation type="submission" date="2019-06" db="EMBL/GenBank/DDBJ databases">
        <title>A chromosomal-level reference genome of Carpinus fangiana (Coryloideae, Betulaceae).</title>
        <authorList>
            <person name="Yang X."/>
            <person name="Wang Z."/>
            <person name="Zhang L."/>
            <person name="Hao G."/>
            <person name="Liu J."/>
            <person name="Yang Y."/>
        </authorList>
    </citation>
    <scope>NUCLEOTIDE SEQUENCE [LARGE SCALE GENOMIC DNA]</scope>
    <source>
        <strain evidence="1">Cfa_2016G</strain>
        <tissue evidence="1">Leaf</tissue>
    </source>
</reference>
<gene>
    <name evidence="1" type="ORF">FH972_001338</name>
</gene>
<evidence type="ECO:0000313" key="2">
    <source>
        <dbReference type="Proteomes" id="UP000327013"/>
    </source>
</evidence>
<dbReference type="EMBL" id="CM017321">
    <property type="protein sequence ID" value="KAE7996631.1"/>
    <property type="molecule type" value="Genomic_DNA"/>
</dbReference>
<dbReference type="OrthoDB" id="1103805at2759"/>
<dbReference type="AlphaFoldDB" id="A0A5N6QDU0"/>
<accession>A0A5N6QDU0</accession>
<proteinExistence type="predicted"/>
<organism evidence="1 2">
    <name type="scientific">Carpinus fangiana</name>
    <dbReference type="NCBI Taxonomy" id="176857"/>
    <lineage>
        <taxon>Eukaryota</taxon>
        <taxon>Viridiplantae</taxon>
        <taxon>Streptophyta</taxon>
        <taxon>Embryophyta</taxon>
        <taxon>Tracheophyta</taxon>
        <taxon>Spermatophyta</taxon>
        <taxon>Magnoliopsida</taxon>
        <taxon>eudicotyledons</taxon>
        <taxon>Gunneridae</taxon>
        <taxon>Pentapetalae</taxon>
        <taxon>rosids</taxon>
        <taxon>fabids</taxon>
        <taxon>Fagales</taxon>
        <taxon>Betulaceae</taxon>
        <taxon>Carpinus</taxon>
    </lineage>
</organism>
<name>A0A5N6QDU0_9ROSI</name>